<dbReference type="AlphaFoldDB" id="A0A0F4YDS7"/>
<evidence type="ECO:0000256" key="1">
    <source>
        <dbReference type="SAM" id="Phobius"/>
    </source>
</evidence>
<dbReference type="Proteomes" id="UP000053958">
    <property type="component" value="Unassembled WGS sequence"/>
</dbReference>
<keyword evidence="1" id="KW-1133">Transmembrane helix</keyword>
<dbReference type="GeneID" id="25313219"/>
<keyword evidence="1" id="KW-0472">Membrane</keyword>
<reference evidence="3 4" key="1">
    <citation type="submission" date="2015-04" db="EMBL/GenBank/DDBJ databases">
        <authorList>
            <person name="Heijne W.H."/>
            <person name="Fedorova N.D."/>
            <person name="Nierman W.C."/>
            <person name="Vollebregt A.W."/>
            <person name="Zhao Z."/>
            <person name="Wu L."/>
            <person name="Kumar M."/>
            <person name="Stam H."/>
            <person name="van den Berg M.A."/>
            <person name="Pel H.J."/>
        </authorList>
    </citation>
    <scope>NUCLEOTIDE SEQUENCE [LARGE SCALE GENOMIC DNA]</scope>
    <source>
        <strain evidence="3 4">CBS 393.64</strain>
    </source>
</reference>
<name>A0A0F4YDS7_RASE3</name>
<dbReference type="OrthoDB" id="4682787at2759"/>
<organism evidence="3 4">
    <name type="scientific">Rasamsonia emersonii (strain ATCC 16479 / CBS 393.64 / IMI 116815)</name>
    <dbReference type="NCBI Taxonomy" id="1408163"/>
    <lineage>
        <taxon>Eukaryota</taxon>
        <taxon>Fungi</taxon>
        <taxon>Dikarya</taxon>
        <taxon>Ascomycota</taxon>
        <taxon>Pezizomycotina</taxon>
        <taxon>Eurotiomycetes</taxon>
        <taxon>Eurotiomycetidae</taxon>
        <taxon>Eurotiales</taxon>
        <taxon>Trichocomaceae</taxon>
        <taxon>Rasamsonia</taxon>
    </lineage>
</organism>
<evidence type="ECO:0000259" key="2">
    <source>
        <dbReference type="Pfam" id="PF20684"/>
    </source>
</evidence>
<dbReference type="InterPro" id="IPR049326">
    <property type="entry name" value="Rhodopsin_dom_fungi"/>
</dbReference>
<protein>
    <recommendedName>
        <fullName evidence="2">Rhodopsin domain-containing protein</fullName>
    </recommendedName>
</protein>
<dbReference type="RefSeq" id="XP_013322877.1">
    <property type="nucleotide sequence ID" value="XM_013467423.1"/>
</dbReference>
<comment type="caution">
    <text evidence="3">The sequence shown here is derived from an EMBL/GenBank/DDBJ whole genome shotgun (WGS) entry which is preliminary data.</text>
</comment>
<feature type="transmembrane region" description="Helical" evidence="1">
    <location>
        <begin position="43"/>
        <end position="64"/>
    </location>
</feature>
<gene>
    <name evidence="3" type="ORF">T310_10152</name>
</gene>
<feature type="domain" description="Rhodopsin" evidence="2">
    <location>
        <begin position="5"/>
        <end position="76"/>
    </location>
</feature>
<sequence>ILMTTFAGLCTAAATYGMGVHVQYLTIDEIATGIKILVIGQSVVSLAMGISKVAVVVFLMRILVKKWWDLTLISLVLSTDRRTAGIKCSSGSGSSP</sequence>
<accession>A0A0F4YDS7</accession>
<evidence type="ECO:0000313" key="4">
    <source>
        <dbReference type="Proteomes" id="UP000053958"/>
    </source>
</evidence>
<dbReference type="EMBL" id="LASV01000800">
    <property type="protein sequence ID" value="KKA16265.1"/>
    <property type="molecule type" value="Genomic_DNA"/>
</dbReference>
<keyword evidence="1" id="KW-0812">Transmembrane</keyword>
<proteinExistence type="predicted"/>
<keyword evidence="4" id="KW-1185">Reference proteome</keyword>
<evidence type="ECO:0000313" key="3">
    <source>
        <dbReference type="EMBL" id="KKA16265.1"/>
    </source>
</evidence>
<feature type="non-terminal residue" evidence="3">
    <location>
        <position position="1"/>
    </location>
</feature>
<dbReference type="Pfam" id="PF20684">
    <property type="entry name" value="Fung_rhodopsin"/>
    <property type="match status" value="1"/>
</dbReference>